<sequence>MDANESPELLEAVLANSLTNIYAANAIRHPESGQIIDFQIVLANPTFRERSGYTGKQLRSQSLLTLYPDLAQSTLLGRFIEVVETRRVFRGEEYFPNSTSSFWYDLSLSPFGDGLVVNFTDTTARYQEQQLVQQQAQQLQATLDGSISSILAMTAIRNPQGQIIDFRIDKANQAVERSLGKTPAELEGHTLLSVYPGNVESGFFALYAKAADTGESQQATLHYTDVNGFQGWFEASAVRYAPDKIVLTFMNVTDYKQTEAVMRQQADLLQSVLDATMNTVATYQAVRDSMNQIVDFRFTMANQAALEVVNLTAEELYTRTLLEVSPDLANSELFNQYVTVVQTGLPITFERYRQGRWFLANAVRFGQDGLLTSSLDITLLKQAQLQVEQLNQQLQQRNASLDQFAAVASHDLQEPLRKIKSFGDILLDQYAPNLGDGVGLLSRMQSAADRMQTLIRSLLAYSRLSQEQPATFQPVDLNRVVTEVINDLEVAIQEKGAVLELSDLPTLPGDALQLRQVFQNLLSNALKFTKPGRLPRVILRAQPLRDNELAEEASLAPGSYWQITVADNGIGFGDEYRQQIFGAFERLHSKSSVYGGTGIGLAIVRKVMENHQGGVTAHSSEDEGATFTLFLPTEAS</sequence>
<dbReference type="Gene3D" id="3.30.450.20">
    <property type="entry name" value="PAS domain"/>
    <property type="match status" value="3"/>
</dbReference>
<evidence type="ECO:0000259" key="7">
    <source>
        <dbReference type="PROSITE" id="PS50109"/>
    </source>
</evidence>
<dbReference type="Pfam" id="PF00512">
    <property type="entry name" value="HisKA"/>
    <property type="match status" value="1"/>
</dbReference>
<dbReference type="SMART" id="SM00091">
    <property type="entry name" value="PAS"/>
    <property type="match status" value="3"/>
</dbReference>
<keyword evidence="9" id="KW-1185">Reference proteome</keyword>
<dbReference type="GO" id="GO:0016020">
    <property type="term" value="C:membrane"/>
    <property type="evidence" value="ECO:0007669"/>
    <property type="project" value="UniProtKB-SubCell"/>
</dbReference>
<dbReference type="InterPro" id="IPR050351">
    <property type="entry name" value="BphY/WalK/GraS-like"/>
</dbReference>
<evidence type="ECO:0000256" key="2">
    <source>
        <dbReference type="ARBA" id="ARBA00012438"/>
    </source>
</evidence>
<dbReference type="InterPro" id="IPR035965">
    <property type="entry name" value="PAS-like_dom_sf"/>
</dbReference>
<dbReference type="EMBL" id="CP001769">
    <property type="protein sequence ID" value="ADB42490.1"/>
    <property type="molecule type" value="Genomic_DNA"/>
</dbReference>
<dbReference type="KEGG" id="sli:Slin_6533"/>
<dbReference type="GO" id="GO:0007234">
    <property type="term" value="P:osmosensory signaling via phosphorelay pathway"/>
    <property type="evidence" value="ECO:0007669"/>
    <property type="project" value="TreeGrafter"/>
</dbReference>
<accession>D2QUK8</accession>
<gene>
    <name evidence="8" type="ordered locus">Slin_6533</name>
</gene>
<dbReference type="Pfam" id="PF02518">
    <property type="entry name" value="HATPase_c"/>
    <property type="match status" value="1"/>
</dbReference>
<dbReference type="GO" id="GO:0000155">
    <property type="term" value="F:phosphorelay sensor kinase activity"/>
    <property type="evidence" value="ECO:0007669"/>
    <property type="project" value="InterPro"/>
</dbReference>
<dbReference type="PROSITE" id="PS50109">
    <property type="entry name" value="HIS_KIN"/>
    <property type="match status" value="1"/>
</dbReference>
<dbReference type="SMART" id="SM00388">
    <property type="entry name" value="HisKA"/>
    <property type="match status" value="1"/>
</dbReference>
<dbReference type="SUPFAM" id="SSF47384">
    <property type="entry name" value="Homodimeric domain of signal transducing histidine kinase"/>
    <property type="match status" value="1"/>
</dbReference>
<evidence type="ECO:0000313" key="9">
    <source>
        <dbReference type="Proteomes" id="UP000002028"/>
    </source>
</evidence>
<dbReference type="Pfam" id="PF08448">
    <property type="entry name" value="PAS_4"/>
    <property type="match status" value="3"/>
</dbReference>
<dbReference type="InterPro" id="IPR003661">
    <property type="entry name" value="HisK_dim/P_dom"/>
</dbReference>
<dbReference type="EC" id="2.7.13.3" evidence="2"/>
<dbReference type="SUPFAM" id="SSF55874">
    <property type="entry name" value="ATPase domain of HSP90 chaperone/DNA topoisomerase II/histidine kinase"/>
    <property type="match status" value="1"/>
</dbReference>
<dbReference type="CDD" id="cd00130">
    <property type="entry name" value="PAS"/>
    <property type="match status" value="2"/>
</dbReference>
<dbReference type="SUPFAM" id="SSF55785">
    <property type="entry name" value="PYP-like sensor domain (PAS domain)"/>
    <property type="match status" value="3"/>
</dbReference>
<dbReference type="Gene3D" id="3.30.565.10">
    <property type="entry name" value="Histidine kinase-like ATPase, C-terminal domain"/>
    <property type="match status" value="1"/>
</dbReference>
<dbReference type="HOGENOM" id="CLU_000445_114_71_10"/>
<evidence type="ECO:0000256" key="1">
    <source>
        <dbReference type="ARBA" id="ARBA00000085"/>
    </source>
</evidence>
<dbReference type="PRINTS" id="PR00344">
    <property type="entry name" value="BCTRLSENSOR"/>
</dbReference>
<dbReference type="RefSeq" id="WP_012930972.1">
    <property type="nucleotide sequence ID" value="NC_013730.1"/>
</dbReference>
<keyword evidence="3" id="KW-0597">Phosphoprotein</keyword>
<dbReference type="InterPro" id="IPR000014">
    <property type="entry name" value="PAS"/>
</dbReference>
<dbReference type="AlphaFoldDB" id="D2QUK8"/>
<dbReference type="PANTHER" id="PTHR42878">
    <property type="entry name" value="TWO-COMPONENT HISTIDINE KINASE"/>
    <property type="match status" value="1"/>
</dbReference>
<dbReference type="PANTHER" id="PTHR42878:SF15">
    <property type="entry name" value="BACTERIOPHYTOCHROME"/>
    <property type="match status" value="1"/>
</dbReference>
<keyword evidence="5 8" id="KW-0418">Kinase</keyword>
<dbReference type="InterPro" id="IPR013656">
    <property type="entry name" value="PAS_4"/>
</dbReference>
<dbReference type="SMART" id="SM00387">
    <property type="entry name" value="HATPase_c"/>
    <property type="match status" value="1"/>
</dbReference>
<dbReference type="InterPro" id="IPR036890">
    <property type="entry name" value="HATPase_C_sf"/>
</dbReference>
<evidence type="ECO:0000256" key="4">
    <source>
        <dbReference type="ARBA" id="ARBA00022679"/>
    </source>
</evidence>
<dbReference type="FunFam" id="3.30.565.10:FF:000006">
    <property type="entry name" value="Sensor histidine kinase WalK"/>
    <property type="match status" value="1"/>
</dbReference>
<organism evidence="8 9">
    <name type="scientific">Spirosoma linguale (strain ATCC 33905 / DSM 74 / LMG 10896 / Claus 1)</name>
    <dbReference type="NCBI Taxonomy" id="504472"/>
    <lineage>
        <taxon>Bacteria</taxon>
        <taxon>Pseudomonadati</taxon>
        <taxon>Bacteroidota</taxon>
        <taxon>Cytophagia</taxon>
        <taxon>Cytophagales</taxon>
        <taxon>Cytophagaceae</taxon>
        <taxon>Spirosoma</taxon>
    </lineage>
</organism>
<keyword evidence="4" id="KW-0808">Transferase</keyword>
<proteinExistence type="predicted"/>
<dbReference type="eggNOG" id="COG4251">
    <property type="taxonomic scope" value="Bacteria"/>
</dbReference>
<dbReference type="InterPro" id="IPR004358">
    <property type="entry name" value="Sig_transdc_His_kin-like_C"/>
</dbReference>
<evidence type="ECO:0000256" key="5">
    <source>
        <dbReference type="ARBA" id="ARBA00022777"/>
    </source>
</evidence>
<evidence type="ECO:0000256" key="6">
    <source>
        <dbReference type="ARBA" id="ARBA00023136"/>
    </source>
</evidence>
<dbReference type="InterPro" id="IPR005467">
    <property type="entry name" value="His_kinase_dom"/>
</dbReference>
<name>D2QUK8_SPILD</name>
<evidence type="ECO:0000313" key="8">
    <source>
        <dbReference type="EMBL" id="ADB42490.1"/>
    </source>
</evidence>
<reference evidence="8 9" key="1">
    <citation type="journal article" date="2010" name="Stand. Genomic Sci.">
        <title>Complete genome sequence of Spirosoma linguale type strain (1).</title>
        <authorList>
            <person name="Lail K."/>
            <person name="Sikorski J."/>
            <person name="Saunders E."/>
            <person name="Lapidus A."/>
            <person name="Glavina Del Rio T."/>
            <person name="Copeland A."/>
            <person name="Tice H."/>
            <person name="Cheng J.-F."/>
            <person name="Lucas S."/>
            <person name="Nolan M."/>
            <person name="Bruce D."/>
            <person name="Goodwin L."/>
            <person name="Pitluck S."/>
            <person name="Ivanova N."/>
            <person name="Mavromatis K."/>
            <person name="Ovchinnikova G."/>
            <person name="Pati A."/>
            <person name="Chen A."/>
            <person name="Palaniappan K."/>
            <person name="Land M."/>
            <person name="Hauser L."/>
            <person name="Chang Y.-J."/>
            <person name="Jeffries C.D."/>
            <person name="Chain P."/>
            <person name="Brettin T."/>
            <person name="Detter J.C."/>
            <person name="Schuetze A."/>
            <person name="Rohde M."/>
            <person name="Tindall B.J."/>
            <person name="Goeker M."/>
            <person name="Bristow J."/>
            <person name="Eisen J.A."/>
            <person name="Markowitz V."/>
            <person name="Hugenholtz P."/>
            <person name="Kyrpides N.C."/>
            <person name="Klenk H.-P."/>
            <person name="Chen F."/>
        </authorList>
    </citation>
    <scope>NUCLEOTIDE SEQUENCE [LARGE SCALE GENOMIC DNA]</scope>
    <source>
        <strain evidence="9">ATCC 33905 / DSM 74 / LMG 10896 / Claus 1</strain>
    </source>
</reference>
<feature type="domain" description="Histidine kinase" evidence="7">
    <location>
        <begin position="407"/>
        <end position="635"/>
    </location>
</feature>
<dbReference type="GO" id="GO:0030295">
    <property type="term" value="F:protein kinase activator activity"/>
    <property type="evidence" value="ECO:0007669"/>
    <property type="project" value="TreeGrafter"/>
</dbReference>
<dbReference type="InterPro" id="IPR036097">
    <property type="entry name" value="HisK_dim/P_sf"/>
</dbReference>
<keyword evidence="6" id="KW-0472">Membrane</keyword>
<dbReference type="Proteomes" id="UP000002028">
    <property type="component" value="Chromosome"/>
</dbReference>
<comment type="catalytic activity">
    <reaction evidence="1">
        <text>ATP + protein L-histidine = ADP + protein N-phospho-L-histidine.</text>
        <dbReference type="EC" id="2.7.13.3"/>
    </reaction>
</comment>
<dbReference type="CDD" id="cd00082">
    <property type="entry name" value="HisKA"/>
    <property type="match status" value="1"/>
</dbReference>
<protein>
    <recommendedName>
        <fullName evidence="2">histidine kinase</fullName>
        <ecNumber evidence="2">2.7.13.3</ecNumber>
    </recommendedName>
</protein>
<dbReference type="InterPro" id="IPR003594">
    <property type="entry name" value="HATPase_dom"/>
</dbReference>
<dbReference type="Gene3D" id="1.10.287.130">
    <property type="match status" value="1"/>
</dbReference>
<dbReference type="STRING" id="504472.Slin_6533"/>
<evidence type="ECO:0000256" key="3">
    <source>
        <dbReference type="ARBA" id="ARBA00022553"/>
    </source>
</evidence>
<dbReference type="GO" id="GO:0000156">
    <property type="term" value="F:phosphorelay response regulator activity"/>
    <property type="evidence" value="ECO:0007669"/>
    <property type="project" value="TreeGrafter"/>
</dbReference>